<gene>
    <name evidence="2" type="ORF">RUN1744_v1_760064</name>
    <name evidence="3" type="ORF">TD1301_v1_240009</name>
    <name evidence="4" type="ORF">TF3108_v1_30062</name>
</gene>
<dbReference type="EMBL" id="LN899823">
    <property type="protein sequence ID" value="CUV24878.1"/>
    <property type="molecule type" value="Genomic_DNA"/>
</dbReference>
<evidence type="ECO:0000313" key="3">
    <source>
        <dbReference type="EMBL" id="CUV32912.1"/>
    </source>
</evidence>
<accession>A0A0S4VTF4</accession>
<proteinExistence type="predicted"/>
<dbReference type="EMBL" id="LN899826">
    <property type="protein sequence ID" value="CUV37839.1"/>
    <property type="molecule type" value="Genomic_DNA"/>
</dbReference>
<organism evidence="4">
    <name type="scientific">Ralstonia solanacearum</name>
    <name type="common">Pseudomonas solanacearum</name>
    <dbReference type="NCBI Taxonomy" id="305"/>
    <lineage>
        <taxon>Bacteria</taxon>
        <taxon>Pseudomonadati</taxon>
        <taxon>Pseudomonadota</taxon>
        <taxon>Betaproteobacteria</taxon>
        <taxon>Burkholderiales</taxon>
        <taxon>Burkholderiaceae</taxon>
        <taxon>Ralstonia</taxon>
        <taxon>Ralstonia solanacearum species complex</taxon>
    </lineage>
</organism>
<name>A0A0S4VTF4_RALSL</name>
<sequence>MTVSAGGAVRVPSSGAAMSGLAGVIDLARHQARHAGKGRAVVGAGAEAGRAADTPDPAVRLRAAAGRSRPGPPRRSARSAVANAGRNTAARQPPNWRRKKLPCGS</sequence>
<evidence type="ECO:0000313" key="4">
    <source>
        <dbReference type="EMBL" id="CUV37839.1"/>
    </source>
</evidence>
<reference evidence="4" key="1">
    <citation type="submission" date="2015-10" db="EMBL/GenBank/DDBJ databases">
        <authorList>
            <person name="Gilbert D.G."/>
        </authorList>
    </citation>
    <scope>NUCLEOTIDE SEQUENCE</scope>
    <source>
        <strain evidence="4">Phyl III-seqv23</strain>
    </source>
</reference>
<evidence type="ECO:0000256" key="1">
    <source>
        <dbReference type="SAM" id="MobiDB-lite"/>
    </source>
</evidence>
<protein>
    <submittedName>
        <fullName evidence="4">Hypothethical protein</fullName>
    </submittedName>
</protein>
<dbReference type="AlphaFoldDB" id="A0A0S4VTF4"/>
<evidence type="ECO:0000313" key="2">
    <source>
        <dbReference type="EMBL" id="CUV24878.1"/>
    </source>
</evidence>
<feature type="region of interest" description="Disordered" evidence="1">
    <location>
        <begin position="64"/>
        <end position="105"/>
    </location>
</feature>
<dbReference type="EMBL" id="LN899825">
    <property type="protein sequence ID" value="CUV32912.1"/>
    <property type="molecule type" value="Genomic_DNA"/>
</dbReference>
<feature type="compositionally biased region" description="Basic residues" evidence="1">
    <location>
        <begin position="96"/>
        <end position="105"/>
    </location>
</feature>